<name>A0A9P6M9S2_9FUNG</name>
<keyword evidence="2" id="KW-1133">Transmembrane helix</keyword>
<evidence type="ECO:0000313" key="4">
    <source>
        <dbReference type="Proteomes" id="UP000749646"/>
    </source>
</evidence>
<sequence>QEREKTRIQYELEQAQLRAQKEVGEKEAQLLAAKAAAEEAEREAVRLKRAKSLHLKETLASLEAKRDRTDNRTVQLTSPNELKHLEKLSLLNEQYQQQSQGKQTDRIFLLVILVFTTFLDLNVAITTVIRHNTQSFLITFPADQAARAIYPFYQAPANNRSSFRDIHLSSAFSQ</sequence>
<evidence type="ECO:0000256" key="2">
    <source>
        <dbReference type="SAM" id="Phobius"/>
    </source>
</evidence>
<organism evidence="3 4">
    <name type="scientific">Modicella reniformis</name>
    <dbReference type="NCBI Taxonomy" id="1440133"/>
    <lineage>
        <taxon>Eukaryota</taxon>
        <taxon>Fungi</taxon>
        <taxon>Fungi incertae sedis</taxon>
        <taxon>Mucoromycota</taxon>
        <taxon>Mortierellomycotina</taxon>
        <taxon>Mortierellomycetes</taxon>
        <taxon>Mortierellales</taxon>
        <taxon>Mortierellaceae</taxon>
        <taxon>Modicella</taxon>
    </lineage>
</organism>
<comment type="caution">
    <text evidence="3">The sequence shown here is derived from an EMBL/GenBank/DDBJ whole genome shotgun (WGS) entry which is preliminary data.</text>
</comment>
<proteinExistence type="predicted"/>
<dbReference type="EMBL" id="JAAAHW010003522">
    <property type="protein sequence ID" value="KAF9983014.1"/>
    <property type="molecule type" value="Genomic_DNA"/>
</dbReference>
<evidence type="ECO:0000256" key="1">
    <source>
        <dbReference type="SAM" id="Coils"/>
    </source>
</evidence>
<gene>
    <name evidence="3" type="ORF">BGZ65_002265</name>
</gene>
<accession>A0A9P6M9S2</accession>
<reference evidence="3" key="1">
    <citation type="journal article" date="2020" name="Fungal Divers.">
        <title>Resolving the Mortierellaceae phylogeny through synthesis of multi-gene phylogenetics and phylogenomics.</title>
        <authorList>
            <person name="Vandepol N."/>
            <person name="Liber J."/>
            <person name="Desiro A."/>
            <person name="Na H."/>
            <person name="Kennedy M."/>
            <person name="Barry K."/>
            <person name="Grigoriev I.V."/>
            <person name="Miller A.N."/>
            <person name="O'Donnell K."/>
            <person name="Stajich J.E."/>
            <person name="Bonito G."/>
        </authorList>
    </citation>
    <scope>NUCLEOTIDE SEQUENCE</scope>
    <source>
        <strain evidence="3">MES-2147</strain>
    </source>
</reference>
<feature type="non-terminal residue" evidence="3">
    <location>
        <position position="1"/>
    </location>
</feature>
<protein>
    <submittedName>
        <fullName evidence="3">Uncharacterized protein</fullName>
    </submittedName>
</protein>
<dbReference type="OrthoDB" id="10255630at2759"/>
<keyword evidence="2" id="KW-0812">Transmembrane</keyword>
<feature type="transmembrane region" description="Helical" evidence="2">
    <location>
        <begin position="107"/>
        <end position="129"/>
    </location>
</feature>
<keyword evidence="4" id="KW-1185">Reference proteome</keyword>
<keyword evidence="1" id="KW-0175">Coiled coil</keyword>
<feature type="coiled-coil region" evidence="1">
    <location>
        <begin position="23"/>
        <end position="57"/>
    </location>
</feature>
<keyword evidence="2" id="KW-0472">Membrane</keyword>
<evidence type="ECO:0000313" key="3">
    <source>
        <dbReference type="EMBL" id="KAF9983014.1"/>
    </source>
</evidence>
<dbReference type="AlphaFoldDB" id="A0A9P6M9S2"/>
<dbReference type="Proteomes" id="UP000749646">
    <property type="component" value="Unassembled WGS sequence"/>
</dbReference>